<organism evidence="1 2">
    <name type="scientific">Acidithiobacillus thiooxidans</name>
    <name type="common">Thiobacillus thiooxidans</name>
    <dbReference type="NCBI Taxonomy" id="930"/>
    <lineage>
        <taxon>Bacteria</taxon>
        <taxon>Pseudomonadati</taxon>
        <taxon>Pseudomonadota</taxon>
        <taxon>Acidithiobacillia</taxon>
        <taxon>Acidithiobacillales</taxon>
        <taxon>Acidithiobacillaceae</taxon>
        <taxon>Acidithiobacillus</taxon>
    </lineage>
</organism>
<accession>A0A1C2HWQ5</accession>
<keyword evidence="2" id="KW-1185">Reference proteome</keyword>
<gene>
    <name evidence="1" type="ORF">A6M23_18760</name>
</gene>
<dbReference type="AlphaFoldDB" id="A0A1C2HWQ5"/>
<evidence type="ECO:0000313" key="2">
    <source>
        <dbReference type="Proteomes" id="UP000095008"/>
    </source>
</evidence>
<proteinExistence type="predicted"/>
<sequence>MRRPRKRKTRTIEERIWKFQDEKSARPVTINAGQKTLVMLQGLARQGTFHTSCGRLLQFVLEHATKGTDGNWYYLGPVNLAADAANVEHKQALRCMKRFVENGVLEKIDREGGRKVKPYRILIR</sequence>
<comment type="caution">
    <text evidence="1">The sequence shown here is derived from an EMBL/GenBank/DDBJ whole genome shotgun (WGS) entry which is preliminary data.</text>
</comment>
<evidence type="ECO:0000313" key="1">
    <source>
        <dbReference type="EMBL" id="OCX68176.1"/>
    </source>
</evidence>
<dbReference type="Proteomes" id="UP000095008">
    <property type="component" value="Unassembled WGS sequence"/>
</dbReference>
<dbReference type="EMBL" id="LWRY01000274">
    <property type="protein sequence ID" value="OCX68176.1"/>
    <property type="molecule type" value="Genomic_DNA"/>
</dbReference>
<name>A0A1C2HWQ5_ACITH</name>
<dbReference type="RefSeq" id="WP_031569013.1">
    <property type="nucleotide sequence ID" value="NZ_JABBDW010000008.1"/>
</dbReference>
<dbReference type="GeneID" id="60696791"/>
<protein>
    <submittedName>
        <fullName evidence="1">Uncharacterized protein</fullName>
    </submittedName>
</protein>
<reference evidence="1" key="1">
    <citation type="journal article" date="2016" name="Int. J. Mol. Sci.">
        <title>Comparative genomics of the extreme acidophile Acidithiobacillus thiooxidans reveals intraspecific divergence and niche adaptation.</title>
        <authorList>
            <person name="Zhang X."/>
            <person name="Feng X."/>
            <person name="Tao J."/>
            <person name="Ma L."/>
            <person name="Xiao Y."/>
            <person name="Liang Y."/>
            <person name="Liu X."/>
            <person name="Yin H."/>
        </authorList>
    </citation>
    <scope>NUCLEOTIDE SEQUENCE [LARGE SCALE GENOMIC DNA]</scope>
    <source>
        <strain evidence="1">DXS-W</strain>
    </source>
</reference>